<dbReference type="EMBL" id="QGNY01000004">
    <property type="protein sequence ID" value="PWS31505.1"/>
    <property type="molecule type" value="Genomic_DNA"/>
</dbReference>
<dbReference type="CDD" id="cd17535">
    <property type="entry name" value="REC_NarL-like"/>
    <property type="match status" value="1"/>
</dbReference>
<evidence type="ECO:0000313" key="9">
    <source>
        <dbReference type="Proteomes" id="UP000245391"/>
    </source>
</evidence>
<feature type="domain" description="Response regulatory" evidence="7">
    <location>
        <begin position="2"/>
        <end position="120"/>
    </location>
</feature>
<dbReference type="InterPro" id="IPR039420">
    <property type="entry name" value="WalR-like"/>
</dbReference>
<sequence>MNISIIDDHKLVSQLLKLSLSQFDFIEAINIFSDPEKFFEHPDFWGTDILITDMLMPKMNGVDVVNKCRELQSKDKLKILVLSTVDDVTIINDTFTIGANGYLGKDVSIKELIKAIKFVDKEINRSYLGEGLKKILTEYPLSDSFKFNLSPREKQLLKNVCVGKTAKEISSELDLSINTIQSYMKKLMKKMEVKRTPDLILKAIKYGMYQPHYVA</sequence>
<dbReference type="PANTHER" id="PTHR43214">
    <property type="entry name" value="TWO-COMPONENT RESPONSE REGULATOR"/>
    <property type="match status" value="1"/>
</dbReference>
<evidence type="ECO:0000256" key="2">
    <source>
        <dbReference type="ARBA" id="ARBA00023015"/>
    </source>
</evidence>
<dbReference type="PRINTS" id="PR00038">
    <property type="entry name" value="HTHLUXR"/>
</dbReference>
<dbReference type="SMART" id="SM00421">
    <property type="entry name" value="HTH_LUXR"/>
    <property type="match status" value="1"/>
</dbReference>
<dbReference type="GO" id="GO:0000160">
    <property type="term" value="P:phosphorelay signal transduction system"/>
    <property type="evidence" value="ECO:0007669"/>
    <property type="project" value="InterPro"/>
</dbReference>
<dbReference type="OrthoDB" id="9797341at2"/>
<evidence type="ECO:0000313" key="8">
    <source>
        <dbReference type="EMBL" id="PWS31505.1"/>
    </source>
</evidence>
<reference evidence="9" key="1">
    <citation type="submission" date="2018-05" db="EMBL/GenBank/DDBJ databases">
        <title>Pedobacter paludis sp. nov., isolated from wetland soil.</title>
        <authorList>
            <person name="Zhang Y."/>
        </authorList>
    </citation>
    <scope>NUCLEOTIDE SEQUENCE [LARGE SCALE GENOMIC DNA]</scope>
    <source>
        <strain evidence="9">R-8</strain>
    </source>
</reference>
<dbReference type="InterPro" id="IPR058245">
    <property type="entry name" value="NreC/VraR/RcsB-like_REC"/>
</dbReference>
<dbReference type="CDD" id="cd06170">
    <property type="entry name" value="LuxR_C_like"/>
    <property type="match status" value="1"/>
</dbReference>
<dbReference type="Proteomes" id="UP000245391">
    <property type="component" value="Unassembled WGS sequence"/>
</dbReference>
<protein>
    <recommendedName>
        <fullName evidence="10">DNA-binding response regulator</fullName>
    </recommendedName>
</protein>
<proteinExistence type="predicted"/>
<feature type="modified residue" description="4-aspartylphosphate" evidence="5">
    <location>
        <position position="53"/>
    </location>
</feature>
<dbReference type="Pfam" id="PF00072">
    <property type="entry name" value="Response_reg"/>
    <property type="match status" value="1"/>
</dbReference>
<evidence type="ECO:0008006" key="10">
    <source>
        <dbReference type="Google" id="ProtNLM"/>
    </source>
</evidence>
<feature type="domain" description="HTH luxR-type" evidence="6">
    <location>
        <begin position="142"/>
        <end position="207"/>
    </location>
</feature>
<evidence type="ECO:0000259" key="7">
    <source>
        <dbReference type="PROSITE" id="PS50110"/>
    </source>
</evidence>
<dbReference type="InterPro" id="IPR016032">
    <property type="entry name" value="Sig_transdc_resp-reg_C-effctor"/>
</dbReference>
<dbReference type="InterPro" id="IPR001789">
    <property type="entry name" value="Sig_transdc_resp-reg_receiver"/>
</dbReference>
<dbReference type="GO" id="GO:0003677">
    <property type="term" value="F:DNA binding"/>
    <property type="evidence" value="ECO:0007669"/>
    <property type="project" value="UniProtKB-KW"/>
</dbReference>
<keyword evidence="1 5" id="KW-0597">Phosphoprotein</keyword>
<dbReference type="InterPro" id="IPR011006">
    <property type="entry name" value="CheY-like_superfamily"/>
</dbReference>
<keyword evidence="3" id="KW-0238">DNA-binding</keyword>
<dbReference type="PANTHER" id="PTHR43214:SF41">
    <property type="entry name" value="NITRATE_NITRITE RESPONSE REGULATOR PROTEIN NARP"/>
    <property type="match status" value="1"/>
</dbReference>
<keyword evidence="4" id="KW-0804">Transcription</keyword>
<dbReference type="GO" id="GO:0006355">
    <property type="term" value="P:regulation of DNA-templated transcription"/>
    <property type="evidence" value="ECO:0007669"/>
    <property type="project" value="InterPro"/>
</dbReference>
<dbReference type="Pfam" id="PF00196">
    <property type="entry name" value="GerE"/>
    <property type="match status" value="1"/>
</dbReference>
<organism evidence="8 9">
    <name type="scientific">Pedobacter paludis</name>
    <dbReference type="NCBI Taxonomy" id="2203212"/>
    <lineage>
        <taxon>Bacteria</taxon>
        <taxon>Pseudomonadati</taxon>
        <taxon>Bacteroidota</taxon>
        <taxon>Sphingobacteriia</taxon>
        <taxon>Sphingobacteriales</taxon>
        <taxon>Sphingobacteriaceae</taxon>
        <taxon>Pedobacter</taxon>
    </lineage>
</organism>
<evidence type="ECO:0000259" key="6">
    <source>
        <dbReference type="PROSITE" id="PS50043"/>
    </source>
</evidence>
<dbReference type="InterPro" id="IPR036388">
    <property type="entry name" value="WH-like_DNA-bd_sf"/>
</dbReference>
<dbReference type="Gene3D" id="1.10.10.10">
    <property type="entry name" value="Winged helix-like DNA-binding domain superfamily/Winged helix DNA-binding domain"/>
    <property type="match status" value="1"/>
</dbReference>
<evidence type="ECO:0000256" key="3">
    <source>
        <dbReference type="ARBA" id="ARBA00023125"/>
    </source>
</evidence>
<dbReference type="InterPro" id="IPR000792">
    <property type="entry name" value="Tscrpt_reg_LuxR_C"/>
</dbReference>
<comment type="caution">
    <text evidence="8">The sequence shown here is derived from an EMBL/GenBank/DDBJ whole genome shotgun (WGS) entry which is preliminary data.</text>
</comment>
<dbReference type="AlphaFoldDB" id="A0A317EY59"/>
<evidence type="ECO:0000256" key="1">
    <source>
        <dbReference type="ARBA" id="ARBA00022553"/>
    </source>
</evidence>
<dbReference type="SUPFAM" id="SSF52172">
    <property type="entry name" value="CheY-like"/>
    <property type="match status" value="1"/>
</dbReference>
<dbReference type="SUPFAM" id="SSF46894">
    <property type="entry name" value="C-terminal effector domain of the bipartite response regulators"/>
    <property type="match status" value="1"/>
</dbReference>
<keyword evidence="2" id="KW-0805">Transcription regulation</keyword>
<dbReference type="PROSITE" id="PS50043">
    <property type="entry name" value="HTH_LUXR_2"/>
    <property type="match status" value="1"/>
</dbReference>
<dbReference type="Gene3D" id="3.40.50.2300">
    <property type="match status" value="1"/>
</dbReference>
<dbReference type="SMART" id="SM00448">
    <property type="entry name" value="REC"/>
    <property type="match status" value="1"/>
</dbReference>
<name>A0A317EY59_9SPHI</name>
<evidence type="ECO:0000256" key="5">
    <source>
        <dbReference type="PROSITE-ProRule" id="PRU00169"/>
    </source>
</evidence>
<dbReference type="RefSeq" id="WP_109930428.1">
    <property type="nucleotide sequence ID" value="NZ_QGNY01000004.1"/>
</dbReference>
<accession>A0A317EY59</accession>
<dbReference type="PROSITE" id="PS50110">
    <property type="entry name" value="RESPONSE_REGULATORY"/>
    <property type="match status" value="1"/>
</dbReference>
<gene>
    <name evidence="8" type="ORF">DF947_13015</name>
</gene>
<evidence type="ECO:0000256" key="4">
    <source>
        <dbReference type="ARBA" id="ARBA00023163"/>
    </source>
</evidence>
<keyword evidence="9" id="KW-1185">Reference proteome</keyword>